<organism evidence="2 3">
    <name type="scientific">Tanacetum coccineum</name>
    <dbReference type="NCBI Taxonomy" id="301880"/>
    <lineage>
        <taxon>Eukaryota</taxon>
        <taxon>Viridiplantae</taxon>
        <taxon>Streptophyta</taxon>
        <taxon>Embryophyta</taxon>
        <taxon>Tracheophyta</taxon>
        <taxon>Spermatophyta</taxon>
        <taxon>Magnoliopsida</taxon>
        <taxon>eudicotyledons</taxon>
        <taxon>Gunneridae</taxon>
        <taxon>Pentapetalae</taxon>
        <taxon>asterids</taxon>
        <taxon>campanulids</taxon>
        <taxon>Asterales</taxon>
        <taxon>Asteraceae</taxon>
        <taxon>Asteroideae</taxon>
        <taxon>Anthemideae</taxon>
        <taxon>Anthemidinae</taxon>
        <taxon>Tanacetum</taxon>
    </lineage>
</organism>
<dbReference type="EMBL" id="BQNB010017608">
    <property type="protein sequence ID" value="GJT65160.1"/>
    <property type="molecule type" value="Genomic_DNA"/>
</dbReference>
<evidence type="ECO:0000313" key="3">
    <source>
        <dbReference type="Proteomes" id="UP001151760"/>
    </source>
</evidence>
<evidence type="ECO:0000313" key="2">
    <source>
        <dbReference type="EMBL" id="GJT65160.1"/>
    </source>
</evidence>
<proteinExistence type="predicted"/>
<evidence type="ECO:0000256" key="1">
    <source>
        <dbReference type="SAM" id="MobiDB-lite"/>
    </source>
</evidence>
<accession>A0ABQ5FQE9</accession>
<feature type="region of interest" description="Disordered" evidence="1">
    <location>
        <begin position="277"/>
        <end position="297"/>
    </location>
</feature>
<feature type="region of interest" description="Disordered" evidence="1">
    <location>
        <begin position="390"/>
        <end position="433"/>
    </location>
</feature>
<sequence length="459" mass="50670">MFAGDCRRNNYYDKVRSGSSLSVRDNSSQEGERAEIEPSPSRAKRAGIHSQVYGVDKMQQPVDGGAWRNVTSSTEFCKRNQEMYHYDWSVMVFIPLATLVSPTGHVRDDRLRDYRPLILPEVQYETRWFYGPSNDFPARKCLSGGVGGCGGLCRAPNDRDERRTTQNSGICSPGSNGEMYYGQLQEILEFNLTYDLDMRPCILWSSTVVVATTSVSLIVPDEDDDIIDDEDALPHDLADSDDEDLVNVDDMSSADVCTVPTEGAVAGDNVPHHTQRPCLTSGRTWNPPAGQRSTKASTCTCKNPTIPTRLLSRHALKADTTARVTMWRRSGWARPGRLQRGKPQTLRSTFHSLSPSGEHTLLTGYSLRMRIAAYISDSKYSDMFKEFESGGASGSGGCGDDEEGGDDEDDDGEENMKFDAPKNIDALGGRPARPTLNPALRIGVFFLTTHAVVREPQSS</sequence>
<name>A0ABQ5FQE9_9ASTR</name>
<gene>
    <name evidence="2" type="ORF">Tco_1016640</name>
</gene>
<feature type="compositionally biased region" description="Polar residues" evidence="1">
    <location>
        <begin position="18"/>
        <end position="29"/>
    </location>
</feature>
<feature type="compositionally biased region" description="Acidic residues" evidence="1">
    <location>
        <begin position="399"/>
        <end position="413"/>
    </location>
</feature>
<dbReference type="Proteomes" id="UP001151760">
    <property type="component" value="Unassembled WGS sequence"/>
</dbReference>
<protein>
    <submittedName>
        <fullName evidence="2">Uncharacterized protein</fullName>
    </submittedName>
</protein>
<feature type="region of interest" description="Disordered" evidence="1">
    <location>
        <begin position="18"/>
        <end position="45"/>
    </location>
</feature>
<keyword evidence="3" id="KW-1185">Reference proteome</keyword>
<reference evidence="2" key="1">
    <citation type="journal article" date="2022" name="Int. J. Mol. Sci.">
        <title>Draft Genome of Tanacetum Coccineum: Genomic Comparison of Closely Related Tanacetum-Family Plants.</title>
        <authorList>
            <person name="Yamashiro T."/>
            <person name="Shiraishi A."/>
            <person name="Nakayama K."/>
            <person name="Satake H."/>
        </authorList>
    </citation>
    <scope>NUCLEOTIDE SEQUENCE</scope>
</reference>
<reference evidence="2" key="2">
    <citation type="submission" date="2022-01" db="EMBL/GenBank/DDBJ databases">
        <authorList>
            <person name="Yamashiro T."/>
            <person name="Shiraishi A."/>
            <person name="Satake H."/>
            <person name="Nakayama K."/>
        </authorList>
    </citation>
    <scope>NUCLEOTIDE SEQUENCE</scope>
</reference>
<comment type="caution">
    <text evidence="2">The sequence shown here is derived from an EMBL/GenBank/DDBJ whole genome shotgun (WGS) entry which is preliminary data.</text>
</comment>